<reference evidence="1" key="1">
    <citation type="submission" date="2020-03" db="EMBL/GenBank/DDBJ databases">
        <title>The deep terrestrial virosphere.</title>
        <authorList>
            <person name="Holmfeldt K."/>
            <person name="Nilsson E."/>
            <person name="Simone D."/>
            <person name="Lopez-Fernandez M."/>
            <person name="Wu X."/>
            <person name="de Brujin I."/>
            <person name="Lundin D."/>
            <person name="Andersson A."/>
            <person name="Bertilsson S."/>
            <person name="Dopson M."/>
        </authorList>
    </citation>
    <scope>NUCLEOTIDE SEQUENCE</scope>
    <source>
        <strain evidence="1">TM448B00301</strain>
    </source>
</reference>
<protein>
    <submittedName>
        <fullName evidence="1">Uncharacterized protein</fullName>
    </submittedName>
</protein>
<gene>
    <name evidence="1" type="ORF">TM448B00301_0004</name>
</gene>
<proteinExistence type="predicted"/>
<organism evidence="1">
    <name type="scientific">viral metagenome</name>
    <dbReference type="NCBI Taxonomy" id="1070528"/>
    <lineage>
        <taxon>unclassified sequences</taxon>
        <taxon>metagenomes</taxon>
        <taxon>organismal metagenomes</taxon>
    </lineage>
</organism>
<name>A0A6M3XAD1_9ZZZZ</name>
<evidence type="ECO:0000313" key="1">
    <source>
        <dbReference type="EMBL" id="QJH94762.1"/>
    </source>
</evidence>
<dbReference type="EMBL" id="MT144606">
    <property type="protein sequence ID" value="QJH94762.1"/>
    <property type="molecule type" value="Genomic_DNA"/>
</dbReference>
<dbReference type="AlphaFoldDB" id="A0A6M3XAD1"/>
<sequence>MKTGFEVISEEMGKLYTLWLNYREILKTERPCYYPTRVGAYSTDGLSVRYEE</sequence>
<accession>A0A6M3XAD1</accession>